<dbReference type="GO" id="GO:0046872">
    <property type="term" value="F:metal ion binding"/>
    <property type="evidence" value="ECO:0007669"/>
    <property type="project" value="UniProtKB-KW"/>
</dbReference>
<evidence type="ECO:0000256" key="2">
    <source>
        <dbReference type="ARBA" id="ARBA00022617"/>
    </source>
</evidence>
<dbReference type="InterPro" id="IPR036396">
    <property type="entry name" value="Cyt_P450_sf"/>
</dbReference>
<evidence type="ECO:0000256" key="4">
    <source>
        <dbReference type="ARBA" id="ARBA00023002"/>
    </source>
</evidence>
<accession>A0ABD3E878</accession>
<comment type="subcellular location">
    <subcellularLocation>
        <location evidence="1">Membrane</location>
        <topology evidence="1">Single-pass membrane protein</topology>
    </subcellularLocation>
</comment>
<reference evidence="8" key="1">
    <citation type="journal article" date="2024" name="IScience">
        <title>Strigolactones Initiate the Formation of Haustorium-like Structures in Castilleja.</title>
        <authorList>
            <person name="Buerger M."/>
            <person name="Peterson D."/>
            <person name="Chory J."/>
        </authorList>
    </citation>
    <scope>NUCLEOTIDE SEQUENCE [LARGE SCALE GENOMIC DNA]</scope>
</reference>
<protein>
    <recommendedName>
        <fullName evidence="9">Cytochrome P450</fullName>
    </recommendedName>
</protein>
<keyword evidence="6" id="KW-0503">Monooxygenase</keyword>
<dbReference type="AlphaFoldDB" id="A0ABD3E878"/>
<dbReference type="PANTHER" id="PTHR47947">
    <property type="entry name" value="CYTOCHROME P450 82C3-RELATED"/>
    <property type="match status" value="1"/>
</dbReference>
<comment type="caution">
    <text evidence="7">The sequence shown here is derived from an EMBL/GenBank/DDBJ whole genome shotgun (WGS) entry which is preliminary data.</text>
</comment>
<sequence>MDFLSFILAIALLLLFTSYYFKNPRTLSVPEPPGAWPVIGHLHLLGGQAPVARTLGLMADKHDPIFTLRLGSHRALVVSNWEVIKECFTTNDRVFATRPSMATGKYMGYENAAFALAPYGPYWREIRKMVTIELFITRRLNNLSHVLNMETEHLIKHLYKTEANRVLALSSWLEHLTFNTIIRMLAGKGYSYDSEGDGQFKEAVLGIFYSQ</sequence>
<keyword evidence="2" id="KW-0349">Heme</keyword>
<keyword evidence="8" id="KW-1185">Reference proteome</keyword>
<dbReference type="InterPro" id="IPR001128">
    <property type="entry name" value="Cyt_P450"/>
</dbReference>
<keyword evidence="5" id="KW-0408">Iron</keyword>
<dbReference type="Gene3D" id="1.10.630.10">
    <property type="entry name" value="Cytochrome P450"/>
    <property type="match status" value="1"/>
</dbReference>
<gene>
    <name evidence="7" type="ORF">CASFOL_005689</name>
</gene>
<keyword evidence="4" id="KW-0560">Oxidoreductase</keyword>
<evidence type="ECO:0000256" key="1">
    <source>
        <dbReference type="ARBA" id="ARBA00004167"/>
    </source>
</evidence>
<proteinExistence type="predicted"/>
<dbReference type="GO" id="GO:0004497">
    <property type="term" value="F:monooxygenase activity"/>
    <property type="evidence" value="ECO:0007669"/>
    <property type="project" value="UniProtKB-KW"/>
</dbReference>
<dbReference type="InterPro" id="IPR050651">
    <property type="entry name" value="Plant_Cytochrome_P450_Monoox"/>
</dbReference>
<keyword evidence="3" id="KW-0479">Metal-binding</keyword>
<evidence type="ECO:0000256" key="3">
    <source>
        <dbReference type="ARBA" id="ARBA00022723"/>
    </source>
</evidence>
<dbReference type="Proteomes" id="UP001632038">
    <property type="component" value="Unassembled WGS sequence"/>
</dbReference>
<dbReference type="SUPFAM" id="SSF48264">
    <property type="entry name" value="Cytochrome P450"/>
    <property type="match status" value="1"/>
</dbReference>
<dbReference type="PANTHER" id="PTHR47947:SF8">
    <property type="entry name" value="CYTOCHROME P450 82C4-LIKE"/>
    <property type="match status" value="1"/>
</dbReference>
<dbReference type="EMBL" id="JAVIJP010000007">
    <property type="protein sequence ID" value="KAL3649286.1"/>
    <property type="molecule type" value="Genomic_DNA"/>
</dbReference>
<evidence type="ECO:0008006" key="9">
    <source>
        <dbReference type="Google" id="ProtNLM"/>
    </source>
</evidence>
<evidence type="ECO:0000313" key="8">
    <source>
        <dbReference type="Proteomes" id="UP001632038"/>
    </source>
</evidence>
<evidence type="ECO:0000256" key="5">
    <source>
        <dbReference type="ARBA" id="ARBA00023004"/>
    </source>
</evidence>
<evidence type="ECO:0000256" key="6">
    <source>
        <dbReference type="ARBA" id="ARBA00023033"/>
    </source>
</evidence>
<dbReference type="GO" id="GO:0016020">
    <property type="term" value="C:membrane"/>
    <property type="evidence" value="ECO:0007669"/>
    <property type="project" value="UniProtKB-SubCell"/>
</dbReference>
<organism evidence="7 8">
    <name type="scientific">Castilleja foliolosa</name>
    <dbReference type="NCBI Taxonomy" id="1961234"/>
    <lineage>
        <taxon>Eukaryota</taxon>
        <taxon>Viridiplantae</taxon>
        <taxon>Streptophyta</taxon>
        <taxon>Embryophyta</taxon>
        <taxon>Tracheophyta</taxon>
        <taxon>Spermatophyta</taxon>
        <taxon>Magnoliopsida</taxon>
        <taxon>eudicotyledons</taxon>
        <taxon>Gunneridae</taxon>
        <taxon>Pentapetalae</taxon>
        <taxon>asterids</taxon>
        <taxon>lamiids</taxon>
        <taxon>Lamiales</taxon>
        <taxon>Orobanchaceae</taxon>
        <taxon>Pedicularideae</taxon>
        <taxon>Castillejinae</taxon>
        <taxon>Castilleja</taxon>
    </lineage>
</organism>
<name>A0ABD3E878_9LAMI</name>
<dbReference type="InterPro" id="IPR002401">
    <property type="entry name" value="Cyt_P450_E_grp-I"/>
</dbReference>
<evidence type="ECO:0000313" key="7">
    <source>
        <dbReference type="EMBL" id="KAL3649286.1"/>
    </source>
</evidence>
<dbReference type="PRINTS" id="PR00463">
    <property type="entry name" value="EP450I"/>
</dbReference>
<dbReference type="Pfam" id="PF00067">
    <property type="entry name" value="p450"/>
    <property type="match status" value="1"/>
</dbReference>